<keyword evidence="9" id="KW-1185">Reference proteome</keyword>
<name>A0A068SDS8_9FUNG</name>
<dbReference type="Proteomes" id="UP000027586">
    <property type="component" value="Unassembled WGS sequence"/>
</dbReference>
<dbReference type="InterPro" id="IPR001128">
    <property type="entry name" value="Cyt_P450"/>
</dbReference>
<dbReference type="EMBL" id="CBTN010000079">
    <property type="protein sequence ID" value="CDH59982.1"/>
    <property type="molecule type" value="Genomic_DNA"/>
</dbReference>
<dbReference type="STRING" id="1263082.A0A068SDS8"/>
<feature type="binding site" description="axial binding residue" evidence="7">
    <location>
        <position position="473"/>
    </location>
    <ligand>
        <name>heme</name>
        <dbReference type="ChEBI" id="CHEBI:30413"/>
    </ligand>
    <ligandPart>
        <name>Fe</name>
        <dbReference type="ChEBI" id="CHEBI:18248"/>
    </ligandPart>
</feature>
<evidence type="ECO:0000256" key="7">
    <source>
        <dbReference type="PIRSR" id="PIRSR602401-1"/>
    </source>
</evidence>
<keyword evidence="5 7" id="KW-0408">Iron</keyword>
<dbReference type="SUPFAM" id="SSF48264">
    <property type="entry name" value="Cytochrome P450"/>
    <property type="match status" value="1"/>
</dbReference>
<protein>
    <submittedName>
        <fullName evidence="8">Cytochrome p450</fullName>
    </submittedName>
</protein>
<dbReference type="InterPro" id="IPR036396">
    <property type="entry name" value="Cyt_P450_sf"/>
</dbReference>
<dbReference type="InterPro" id="IPR050196">
    <property type="entry name" value="Cytochrome_P450_Monoox"/>
</dbReference>
<evidence type="ECO:0000256" key="2">
    <source>
        <dbReference type="ARBA" id="ARBA00022617"/>
    </source>
</evidence>
<reference evidence="8" key="1">
    <citation type="submission" date="2013-08" db="EMBL/GenBank/DDBJ databases">
        <title>Gene expansion shapes genome architecture in the human pathogen Lichtheimia corymbifera: an evolutionary genomics analysis in the ancient terrestrial Mucorales (Mucoromycotina).</title>
        <authorList>
            <person name="Schwartze V.U."/>
            <person name="Winter S."/>
            <person name="Shelest E."/>
            <person name="Marcet-Houben M."/>
            <person name="Horn F."/>
            <person name="Wehner S."/>
            <person name="Hoffmann K."/>
            <person name="Riege K."/>
            <person name="Sammeth M."/>
            <person name="Nowrousian M."/>
            <person name="Valiante V."/>
            <person name="Linde J."/>
            <person name="Jacobsen I.D."/>
            <person name="Marz M."/>
            <person name="Brakhage A.A."/>
            <person name="Gabaldon T."/>
            <person name="Bocker S."/>
            <person name="Voigt K."/>
        </authorList>
    </citation>
    <scope>NUCLEOTIDE SEQUENCE [LARGE SCALE GENOMIC DNA]</scope>
    <source>
        <strain evidence="8">FSU 9682</strain>
    </source>
</reference>
<accession>A0A068SDS8</accession>
<evidence type="ECO:0000256" key="1">
    <source>
        <dbReference type="ARBA" id="ARBA00010617"/>
    </source>
</evidence>
<keyword evidence="4" id="KW-0560">Oxidoreductase</keyword>
<dbReference type="OrthoDB" id="1470350at2759"/>
<dbReference type="PANTHER" id="PTHR24291:SF50">
    <property type="entry name" value="BIFUNCTIONAL ALBAFLAVENONE MONOOXYGENASE_TERPENE SYNTHASE"/>
    <property type="match status" value="1"/>
</dbReference>
<dbReference type="VEuPathDB" id="FungiDB:LCOR_10783.1"/>
<dbReference type="PANTHER" id="PTHR24291">
    <property type="entry name" value="CYTOCHROME P450 FAMILY 4"/>
    <property type="match status" value="1"/>
</dbReference>
<dbReference type="GO" id="GO:0004497">
    <property type="term" value="F:monooxygenase activity"/>
    <property type="evidence" value="ECO:0007669"/>
    <property type="project" value="UniProtKB-KW"/>
</dbReference>
<dbReference type="InterPro" id="IPR002401">
    <property type="entry name" value="Cyt_P450_E_grp-I"/>
</dbReference>
<evidence type="ECO:0000256" key="6">
    <source>
        <dbReference type="ARBA" id="ARBA00023033"/>
    </source>
</evidence>
<dbReference type="GO" id="GO:0020037">
    <property type="term" value="F:heme binding"/>
    <property type="evidence" value="ECO:0007669"/>
    <property type="project" value="InterPro"/>
</dbReference>
<evidence type="ECO:0000313" key="8">
    <source>
        <dbReference type="EMBL" id="CDH59982.1"/>
    </source>
</evidence>
<dbReference type="PRINTS" id="PR00463">
    <property type="entry name" value="EP450I"/>
</dbReference>
<dbReference type="Pfam" id="PF00067">
    <property type="entry name" value="p450"/>
    <property type="match status" value="1"/>
</dbReference>
<sequence length="530" mass="59792">MDSIIDHVNTYVVPFFTSEQSQRLFHRHRVSISAAVTLITTYALYTSITTVPHKLAHIPHLGFFEYIKAMMDRRSINEVSKELTIPAGNKSDSGLYDNDTLWLRVYQALNFSQDIFPKADRSHTFGTLFGRMLGTRHIGSLTGAPWKAHRKIANPAFHGTMPVNMFGQLSIKLFGVMDELCKEGPIDIHDATERWTLDALGLTAFDFDFNAVGDKNSEWVTRYKTVMSATFEPLYLMLPKLDTWFLPLNVKRKQKHAECDSLLNMIDNIIATKRQMLKNKKQSSDTDEHEEKDLLTMMIEAENSGQGIMSNEELRNNMVIFFIAGHDTTANALAGIAYELAVNPDVQAKAREEAIRVLGDAPEDVIPTAEQWSQMPYIHQAIKENLRVHPPAASTLARTTSQDTELAGTFVPKGSKVVLDIYELHHNPKVWSEPDTFKPERFAPGGEAEQLAGQGMPWLPFIAIIHRNGQRQCLGMNFSLAEQRTLLPMLLRKYELSLPENSAHKNGLSTTGLVLGVRPDDLQIVFKPRY</sequence>
<evidence type="ECO:0000256" key="4">
    <source>
        <dbReference type="ARBA" id="ARBA00023002"/>
    </source>
</evidence>
<evidence type="ECO:0000256" key="3">
    <source>
        <dbReference type="ARBA" id="ARBA00022723"/>
    </source>
</evidence>
<organism evidence="8 9">
    <name type="scientific">Lichtheimia corymbifera JMRC:FSU:9682</name>
    <dbReference type="NCBI Taxonomy" id="1263082"/>
    <lineage>
        <taxon>Eukaryota</taxon>
        <taxon>Fungi</taxon>
        <taxon>Fungi incertae sedis</taxon>
        <taxon>Mucoromycota</taxon>
        <taxon>Mucoromycotina</taxon>
        <taxon>Mucoromycetes</taxon>
        <taxon>Mucorales</taxon>
        <taxon>Lichtheimiaceae</taxon>
        <taxon>Lichtheimia</taxon>
    </lineage>
</organism>
<dbReference type="Gene3D" id="1.10.630.10">
    <property type="entry name" value="Cytochrome P450"/>
    <property type="match status" value="1"/>
</dbReference>
<comment type="cofactor">
    <cofactor evidence="7">
        <name>heme</name>
        <dbReference type="ChEBI" id="CHEBI:30413"/>
    </cofactor>
</comment>
<keyword evidence="3 7" id="KW-0479">Metal-binding</keyword>
<evidence type="ECO:0000313" key="9">
    <source>
        <dbReference type="Proteomes" id="UP000027586"/>
    </source>
</evidence>
<dbReference type="GO" id="GO:0005506">
    <property type="term" value="F:iron ion binding"/>
    <property type="evidence" value="ECO:0007669"/>
    <property type="project" value="InterPro"/>
</dbReference>
<keyword evidence="2 7" id="KW-0349">Heme</keyword>
<proteinExistence type="inferred from homology"/>
<dbReference type="GO" id="GO:0016705">
    <property type="term" value="F:oxidoreductase activity, acting on paired donors, with incorporation or reduction of molecular oxygen"/>
    <property type="evidence" value="ECO:0007669"/>
    <property type="project" value="InterPro"/>
</dbReference>
<keyword evidence="6" id="KW-0503">Monooxygenase</keyword>
<comment type="similarity">
    <text evidence="1">Belongs to the cytochrome P450 family.</text>
</comment>
<comment type="caution">
    <text evidence="8">The sequence shown here is derived from an EMBL/GenBank/DDBJ whole genome shotgun (WGS) entry which is preliminary data.</text>
</comment>
<dbReference type="AlphaFoldDB" id="A0A068SDS8"/>
<evidence type="ECO:0000256" key="5">
    <source>
        <dbReference type="ARBA" id="ARBA00023004"/>
    </source>
</evidence>
<gene>
    <name evidence="8" type="ORF">LCOR_10783.1</name>
</gene>